<accession>A0A0F8ZH54</accession>
<proteinExistence type="predicted"/>
<evidence type="ECO:0000313" key="1">
    <source>
        <dbReference type="EMBL" id="KKK93162.1"/>
    </source>
</evidence>
<name>A0A0F8ZH54_9ZZZZ</name>
<dbReference type="EMBL" id="LAZR01047894">
    <property type="protein sequence ID" value="KKK93162.1"/>
    <property type="molecule type" value="Genomic_DNA"/>
</dbReference>
<dbReference type="AlphaFoldDB" id="A0A0F8ZH54"/>
<organism evidence="1">
    <name type="scientific">marine sediment metagenome</name>
    <dbReference type="NCBI Taxonomy" id="412755"/>
    <lineage>
        <taxon>unclassified sequences</taxon>
        <taxon>metagenomes</taxon>
        <taxon>ecological metagenomes</taxon>
    </lineage>
</organism>
<comment type="caution">
    <text evidence="1">The sequence shown here is derived from an EMBL/GenBank/DDBJ whole genome shotgun (WGS) entry which is preliminary data.</text>
</comment>
<protein>
    <submittedName>
        <fullName evidence="1">Uncharacterized protein</fullName>
    </submittedName>
</protein>
<sequence length="75" mass="8575">MNTIITEFLEIRTALLKAGISIEKVRPFAMRKDEFTKLSREVPGVYSERRGSIINIVGLRCYVVDKHFCICGLEV</sequence>
<reference evidence="1" key="1">
    <citation type="journal article" date="2015" name="Nature">
        <title>Complex archaea that bridge the gap between prokaryotes and eukaryotes.</title>
        <authorList>
            <person name="Spang A."/>
            <person name="Saw J.H."/>
            <person name="Jorgensen S.L."/>
            <person name="Zaremba-Niedzwiedzka K."/>
            <person name="Martijn J."/>
            <person name="Lind A.E."/>
            <person name="van Eijk R."/>
            <person name="Schleper C."/>
            <person name="Guy L."/>
            <person name="Ettema T.J."/>
        </authorList>
    </citation>
    <scope>NUCLEOTIDE SEQUENCE</scope>
</reference>
<gene>
    <name evidence="1" type="ORF">LCGC14_2695650</name>
</gene>